<dbReference type="OrthoDB" id="4485682at2759"/>
<dbReference type="InterPro" id="IPR021842">
    <property type="entry name" value="DUF3435"/>
</dbReference>
<dbReference type="GeneID" id="8103579"/>
<dbReference type="InParanoid" id="B8MPN0"/>
<dbReference type="EMBL" id="EQ962658">
    <property type="protein sequence ID" value="EED14469.1"/>
    <property type="molecule type" value="Genomic_DNA"/>
</dbReference>
<evidence type="ECO:0000313" key="3">
    <source>
        <dbReference type="Proteomes" id="UP000001745"/>
    </source>
</evidence>
<organism evidence="2 3">
    <name type="scientific">Talaromyces stipitatus (strain ATCC 10500 / CBS 375.48 / QM 6759 / NRRL 1006)</name>
    <name type="common">Penicillium stipitatum</name>
    <dbReference type="NCBI Taxonomy" id="441959"/>
    <lineage>
        <taxon>Eukaryota</taxon>
        <taxon>Fungi</taxon>
        <taxon>Dikarya</taxon>
        <taxon>Ascomycota</taxon>
        <taxon>Pezizomycotina</taxon>
        <taxon>Eurotiomycetes</taxon>
        <taxon>Eurotiomycetidae</taxon>
        <taxon>Eurotiales</taxon>
        <taxon>Trichocomaceae</taxon>
        <taxon>Talaromyces</taxon>
        <taxon>Talaromyces sect. Talaromyces</taxon>
    </lineage>
</organism>
<protein>
    <submittedName>
        <fullName evidence="2">C2H2 finger domain protein, putative</fullName>
    </submittedName>
</protein>
<name>B8MPN0_TALSN</name>
<dbReference type="PANTHER" id="PTHR37535:SF2">
    <property type="entry name" value="FINGER DOMAIN PROTEIN, PUTATIVE (AFU_ORTHOLOGUE AFUA_6G09300)-RELATED"/>
    <property type="match status" value="1"/>
</dbReference>
<evidence type="ECO:0000313" key="2">
    <source>
        <dbReference type="EMBL" id="EED14469.1"/>
    </source>
</evidence>
<sequence length="808" mass="93206">MSVKTRVRQQAPPLRESIDPDDDYDAAAVHEGDESSSSSDSDSDRSDDDYERDDGYSTTLTEPDSDAQPCLPALLPSQRLRNPPSSASKRKKTSVVPSELPEYSDDPNDDTDEDIANVPLDYGRSDNTKTRRSQIKTLWQKYCAVKAAEQDAPPKWSNAEQALRQATTNDIHRFFNYRMKVKRGKNGRLMKGIKKGSALEADWKALQGYYRLITRTSFNKVQCEEINAGLRSLMDKWKLDMEEREKTGVHVQDLTAFNETVLRTTEKRFHLGFERIQICLFTILGIFTVNRISALLSLQFKHLQFSLQRDPLGGPPIPMVELRAVHTKQFLGITQHNNFPFPEIVDDPTLIFSPHVFLFGILFYLDAFEADGLRSMEDVRRLLVEDGCEQMELYLKPEIEEYFLFCMTTVVDGTPMIQWNRPINASTMSARLQSLGEIHGWLHTFFAHRMRYGGGKQLNESDCVSEAQQNLIMKHASSRTFLNHYLPRNIDTDMQNIMNGRKPNTMLMHAIRRISRWIDKRRPRVISAQDRAELYQHPEYLAAVHERDAQAILCQQSPSPRNMSRLGRLTQDVDKIFRRLCRVRRKEVRQAFSRKQAKIDIERQRSGTAFHNEETKHNLQTVAQMPSKMIHLLEKLFTWPTSHSLDDEWKRRNAATAAVTQYCGVWEGGPLRGRRKRALPSDDELDQMKPSKRIASATPVSDVAPSDSRDLLEEAREHIIRAGERDRKKPNVEKPIVCFQCFGNRLLPEHKRVKKWSRPDATVRHFRDKHLADRQCNFCDDGEIFLHQMHLQNHAEAVHRLVTGSRGC</sequence>
<keyword evidence="3" id="KW-1185">Reference proteome</keyword>
<gene>
    <name evidence="2" type="ORF">TSTA_106790</name>
</gene>
<dbReference type="VEuPathDB" id="FungiDB:TSTA_106790"/>
<accession>B8MPN0</accession>
<dbReference type="STRING" id="441959.B8MPN0"/>
<dbReference type="Proteomes" id="UP000001745">
    <property type="component" value="Unassembled WGS sequence"/>
</dbReference>
<dbReference type="eggNOG" id="ENOG502QW3K">
    <property type="taxonomic scope" value="Eukaryota"/>
</dbReference>
<dbReference type="HOGENOM" id="CLU_015282_1_0_1"/>
<evidence type="ECO:0000256" key="1">
    <source>
        <dbReference type="SAM" id="MobiDB-lite"/>
    </source>
</evidence>
<dbReference type="Pfam" id="PF11917">
    <property type="entry name" value="DUF3435"/>
    <property type="match status" value="1"/>
</dbReference>
<feature type="compositionally biased region" description="Acidic residues" evidence="1">
    <location>
        <begin position="102"/>
        <end position="115"/>
    </location>
</feature>
<dbReference type="RefSeq" id="XP_002486707.1">
    <property type="nucleotide sequence ID" value="XM_002486662.1"/>
</dbReference>
<dbReference type="PANTHER" id="PTHR37535">
    <property type="entry name" value="FLUG DOMAIN PROTEIN"/>
    <property type="match status" value="1"/>
</dbReference>
<dbReference type="AlphaFoldDB" id="B8MPN0"/>
<feature type="region of interest" description="Disordered" evidence="1">
    <location>
        <begin position="1"/>
        <end position="129"/>
    </location>
</feature>
<dbReference type="PhylomeDB" id="B8MPN0"/>
<proteinExistence type="predicted"/>
<dbReference type="OMA" id="MKHANIR"/>
<reference evidence="3" key="1">
    <citation type="journal article" date="2015" name="Genome Announc.">
        <title>Genome sequence of the AIDS-associated pathogen Penicillium marneffei (ATCC18224) and its near taxonomic relative Talaromyces stipitatus (ATCC10500).</title>
        <authorList>
            <person name="Nierman W.C."/>
            <person name="Fedorova-Abrams N.D."/>
            <person name="Andrianopoulos A."/>
        </authorList>
    </citation>
    <scope>NUCLEOTIDE SEQUENCE [LARGE SCALE GENOMIC DNA]</scope>
    <source>
        <strain evidence="3">ATCC 10500 / CBS 375.48 / QM 6759 / NRRL 1006</strain>
    </source>
</reference>